<gene>
    <name evidence="2" type="ORF">ACJIZ3_000601</name>
    <name evidence="3" type="ORF">ACJIZ3_000602</name>
    <name evidence="4" type="ORF">ACJIZ3_000603</name>
    <name evidence="5" type="ORF">ACJIZ3_000604</name>
    <name evidence="6" type="ORF">ACJIZ3_000605</name>
</gene>
<comment type="caution">
    <text evidence="4">The sequence shown here is derived from an EMBL/GenBank/DDBJ whole genome shotgun (WGS) entry which is preliminary data.</text>
</comment>
<reference evidence="4 7" key="1">
    <citation type="submission" date="2024-12" db="EMBL/GenBank/DDBJ databases">
        <title>The unique morphological basis and parallel evolutionary history of personate flowers in Penstemon.</title>
        <authorList>
            <person name="Depatie T.H."/>
            <person name="Wessinger C.A."/>
        </authorList>
    </citation>
    <scope>NUCLEOTIDE SEQUENCE [LARGE SCALE GENOMIC DNA]</scope>
    <source>
        <strain evidence="4">WTNN_2</strain>
        <tissue evidence="4">Leaf</tissue>
    </source>
</reference>
<dbReference type="EMBL" id="JBJXBP010000813">
    <property type="protein sequence ID" value="KAL3806453.1"/>
    <property type="molecule type" value="Genomic_DNA"/>
</dbReference>
<feature type="region of interest" description="Disordered" evidence="1">
    <location>
        <begin position="1"/>
        <end position="48"/>
    </location>
</feature>
<evidence type="ECO:0000313" key="5">
    <source>
        <dbReference type="EMBL" id="KAL3806455.1"/>
    </source>
</evidence>
<evidence type="ECO:0000313" key="4">
    <source>
        <dbReference type="EMBL" id="KAL3806454.1"/>
    </source>
</evidence>
<dbReference type="Proteomes" id="UP001634393">
    <property type="component" value="Unassembled WGS sequence"/>
</dbReference>
<protein>
    <submittedName>
        <fullName evidence="4">Uncharacterized protein</fullName>
    </submittedName>
</protein>
<dbReference type="AlphaFoldDB" id="A0ABD3R0Q2"/>
<dbReference type="EMBL" id="JBJXBP010000813">
    <property type="protein sequence ID" value="KAL3806456.1"/>
    <property type="molecule type" value="Genomic_DNA"/>
</dbReference>
<evidence type="ECO:0000313" key="3">
    <source>
        <dbReference type="EMBL" id="KAL3806453.1"/>
    </source>
</evidence>
<dbReference type="EMBL" id="JBJXBP010000813">
    <property type="protein sequence ID" value="KAL3806452.1"/>
    <property type="molecule type" value="Genomic_DNA"/>
</dbReference>
<proteinExistence type="predicted"/>
<dbReference type="EMBL" id="JBJXBP010000813">
    <property type="protein sequence ID" value="KAL3806454.1"/>
    <property type="molecule type" value="Genomic_DNA"/>
</dbReference>
<name>A0ABD3R0Q2_9LAMI</name>
<evidence type="ECO:0000313" key="2">
    <source>
        <dbReference type="EMBL" id="KAL3806452.1"/>
    </source>
</evidence>
<keyword evidence="7" id="KW-1185">Reference proteome</keyword>
<evidence type="ECO:0000313" key="7">
    <source>
        <dbReference type="Proteomes" id="UP001634393"/>
    </source>
</evidence>
<feature type="compositionally biased region" description="Basic and acidic residues" evidence="1">
    <location>
        <begin position="1"/>
        <end position="19"/>
    </location>
</feature>
<accession>A0ABD3R0Q2</accession>
<evidence type="ECO:0000313" key="6">
    <source>
        <dbReference type="EMBL" id="KAL3806456.1"/>
    </source>
</evidence>
<organism evidence="4 7">
    <name type="scientific">Penstemon smallii</name>
    <dbReference type="NCBI Taxonomy" id="265156"/>
    <lineage>
        <taxon>Eukaryota</taxon>
        <taxon>Viridiplantae</taxon>
        <taxon>Streptophyta</taxon>
        <taxon>Embryophyta</taxon>
        <taxon>Tracheophyta</taxon>
        <taxon>Spermatophyta</taxon>
        <taxon>Magnoliopsida</taxon>
        <taxon>eudicotyledons</taxon>
        <taxon>Gunneridae</taxon>
        <taxon>Pentapetalae</taxon>
        <taxon>asterids</taxon>
        <taxon>lamiids</taxon>
        <taxon>Lamiales</taxon>
        <taxon>Plantaginaceae</taxon>
        <taxon>Cheloneae</taxon>
        <taxon>Penstemon</taxon>
    </lineage>
</organism>
<dbReference type="EMBL" id="JBJXBP010000813">
    <property type="protein sequence ID" value="KAL3806455.1"/>
    <property type="molecule type" value="Genomic_DNA"/>
</dbReference>
<evidence type="ECO:0000256" key="1">
    <source>
        <dbReference type="SAM" id="MobiDB-lite"/>
    </source>
</evidence>
<sequence>MGEFWEKEFRDGKDRREGRIGVAMATDGGHDGRKRPHESGGEFNCSNY</sequence>